<feature type="chain" id="PRO_5045652395" evidence="1">
    <location>
        <begin position="22"/>
        <end position="484"/>
    </location>
</feature>
<sequence>MKALTLAALCITPLYAHVALAADNAFLFGGGPNPENSQFSIESNVIWFDDVLKNGNFDQVITQFGSNQNNANEISYAVSQSHYQTDLIDILFGSANDANIRFRPALIGSDNNRTTEKEPLLNTLNEQISQLNANDSLFLTYSGHGGRAEGGKNNFLYLWNNTELSVSDMAQAMAKAHSESTVRYVLPQCYSGGFNRLAFKNLNPKQGLSEGAAVCGFTAVADDQLSEGCTESVNTEDYRDYASYFYAALTGSNRNGTPVTQPVDINEDGVVSLNEAHTYAYRYGNSSDIPRSTSEDYLLAIEHWSERWASTINPAASNQYNQTAAILGFDFDSEPMTNAFYQESAKKLKAAQLKADAVYSELRSTFSTIRNKREALMPALLLNWPQLSNPKTEQYHQTLAQEKKNILQWLATQEEMIDLVQLEKRKLELIDNNINTMRELARYQRIHRMLKLSRLHERLKNTGGEKWDNYLALQTCESWVPPLK</sequence>
<feature type="signal peptide" evidence="1">
    <location>
        <begin position="1"/>
        <end position="21"/>
    </location>
</feature>
<keyword evidence="3" id="KW-1185">Reference proteome</keyword>
<keyword evidence="1" id="KW-0732">Signal</keyword>
<evidence type="ECO:0000256" key="1">
    <source>
        <dbReference type="SAM" id="SignalP"/>
    </source>
</evidence>
<dbReference type="Proteomes" id="UP001595710">
    <property type="component" value="Unassembled WGS sequence"/>
</dbReference>
<accession>A0ABV7WT35</accession>
<name>A0ABV7WT35_9GAMM</name>
<evidence type="ECO:0000313" key="3">
    <source>
        <dbReference type="Proteomes" id="UP001595710"/>
    </source>
</evidence>
<gene>
    <name evidence="2" type="ORF">ACFOND_08195</name>
</gene>
<protein>
    <submittedName>
        <fullName evidence="2">C13 family peptidase</fullName>
    </submittedName>
</protein>
<reference evidence="3" key="1">
    <citation type="journal article" date="2019" name="Int. J. Syst. Evol. Microbiol.">
        <title>The Global Catalogue of Microorganisms (GCM) 10K type strain sequencing project: providing services to taxonomists for standard genome sequencing and annotation.</title>
        <authorList>
            <consortium name="The Broad Institute Genomics Platform"/>
            <consortium name="The Broad Institute Genome Sequencing Center for Infectious Disease"/>
            <person name="Wu L."/>
            <person name="Ma J."/>
        </authorList>
    </citation>
    <scope>NUCLEOTIDE SEQUENCE [LARGE SCALE GENOMIC DNA]</scope>
    <source>
        <strain evidence="3">CECT 8288</strain>
    </source>
</reference>
<proteinExistence type="predicted"/>
<evidence type="ECO:0000313" key="2">
    <source>
        <dbReference type="EMBL" id="MFC3701613.1"/>
    </source>
</evidence>
<dbReference type="RefSeq" id="WP_290280689.1">
    <property type="nucleotide sequence ID" value="NZ_JAUFQI010000001.1"/>
</dbReference>
<comment type="caution">
    <text evidence="2">The sequence shown here is derived from an EMBL/GenBank/DDBJ whole genome shotgun (WGS) entry which is preliminary data.</text>
</comment>
<dbReference type="Gene3D" id="3.40.50.1460">
    <property type="match status" value="1"/>
</dbReference>
<dbReference type="EMBL" id="JBHRYN010000010">
    <property type="protein sequence ID" value="MFC3701613.1"/>
    <property type="molecule type" value="Genomic_DNA"/>
</dbReference>
<organism evidence="2 3">
    <name type="scientific">Reinekea marina</name>
    <dbReference type="NCBI Taxonomy" id="1310421"/>
    <lineage>
        <taxon>Bacteria</taxon>
        <taxon>Pseudomonadati</taxon>
        <taxon>Pseudomonadota</taxon>
        <taxon>Gammaproteobacteria</taxon>
        <taxon>Oceanospirillales</taxon>
        <taxon>Saccharospirillaceae</taxon>
        <taxon>Reinekea</taxon>
    </lineage>
</organism>